<evidence type="ECO:0000313" key="1">
    <source>
        <dbReference type="EMBL" id="KAI3362126.1"/>
    </source>
</evidence>
<keyword evidence="2" id="KW-1185">Reference proteome</keyword>
<sequence length="1470" mass="161015">QCLKCFLLLLIIIVITYGYSTVNLTGQSTEECIPNYLGTDYSYQSDVDYLKCMDNFKNSTTIKRLSLKRRPKVAINVEKSQSGVSSTQWHSAESLSSSSSDDTRLLGMSSTTRGRPPLPPPHGSSLDNKPSRNEGQTMSHILSEPKPQPAARHLALQRQSPIVENTIVETHKQSDQDATNQTPPQPHPRRRLASFGGVSSPGSLSPFTGLGAYNHNNNGNKPTGTGSDGHVHLTSSLGTRGSTGCLRLSPQSSGRTTPVASLGPMHLQHVRDQMVVALQRLKELEEQVKIIPILQVKISVLQEEKRQLVSQQRNQSEGEDRNDVMSKRTYSMERSDIESKVNTKEGLEGILRSDCTELREYRKLTDEILALKRTIKGGHLHGKSYSSLHDKTITSVADGTDKDTDITLFKPSKENKYVYTDQVEMRSIATEMSDFNPGIFTEREAELDAQQLIIGALKEKICHLEAELKESALQTEMSRLKLELQAAGARNRADKASFARPTTVSTGTDVGPHTTNQGVGNHTELRDASTGETTEVTSVGVSCCRPELKSVCVGPDVPMSHWDVRERVKTMEKGVGIQVFTQTQGVGVEIKLCDAETNTEVPVENLGSKKGKIKYKSVACGDCSIDVIIYEANEMVSQGVATDQVRGVDLGIMASPQTASQRTNTVSSSVSRFTNTKHAFNTDSSTNTVLSTQHKHTNTTQSFTRTVSVGNNIKDIRCNPETSTIGVGTANLQGNALKQTPGTVTKVTRDTGVGFTNINDNFLVGLKTRNMASGPSHLPDPIKTRSIGVGEGRVQDLSVSSGKPELMFQNSSQSQWDPELNHYIEKMHRLLGEHGDLLTEDYTPQRERFVQQHSNQGSASSKLLCSDKAGTQGGTEVHPLDSQPPDRSTNAGVLGPVMKKQNGDQGCSSNRKSMKFMRVTTGLDPVSSFEHSAGERALSDEVERRGNKKLKEASQDGTQARKGKGGSNKGSKGSSKSHTQQRCKLSEKMFSACQALKMHLSDEKALSSRELHDCLQTLQQEWFSVSSQKSASPDTMGDYLSTFRVISPSVLQHVTNMADGNGNTALHYSVSHSNFGIVKKLLDAEVCNVNQQNKAGYTSIMLAALAAVESPEDMRVVEQLFTKGDVNAKASQAGQTALMLAVSHGRMDMVQALLAQGAEVNLQDDEGSTALMCASEHGHADIVKLLLAQPDCDATLTDSDESTALSIALEAGHNDIAVLLYAHANFSKGQTGPEAGANGSLEEMEEDISLKKRKSEPQGEKELQAGQETGEKVKRKRGRPPAEKLPPNPPQLTRTLSTLVDMVINYKDGLGRQISKGFVQLPSKKEVPEYYELIRKPVDFRRIRERVRNHKYRSVGDLEKDIFLLCHNAQTYNLEGSQIYEDSIVIKSVFESARQRIVTDEEQKETVSASHSDNGGRAEDQFVPSAVKPFPVQLKKGNKEERSRNTMAKRLHSDLDTDEDLEDNTTKDEG</sequence>
<organism evidence="1 2">
    <name type="scientific">Scortum barcoo</name>
    <name type="common">barcoo grunter</name>
    <dbReference type="NCBI Taxonomy" id="214431"/>
    <lineage>
        <taxon>Eukaryota</taxon>
        <taxon>Metazoa</taxon>
        <taxon>Chordata</taxon>
        <taxon>Craniata</taxon>
        <taxon>Vertebrata</taxon>
        <taxon>Euteleostomi</taxon>
        <taxon>Actinopterygii</taxon>
        <taxon>Neopterygii</taxon>
        <taxon>Teleostei</taxon>
        <taxon>Neoteleostei</taxon>
        <taxon>Acanthomorphata</taxon>
        <taxon>Eupercaria</taxon>
        <taxon>Centrarchiformes</taxon>
        <taxon>Terapontoidei</taxon>
        <taxon>Terapontidae</taxon>
        <taxon>Scortum</taxon>
    </lineage>
</organism>
<reference evidence="1" key="1">
    <citation type="submission" date="2022-04" db="EMBL/GenBank/DDBJ databases">
        <title>Jade perch genome.</title>
        <authorList>
            <person name="Chao B."/>
        </authorList>
    </citation>
    <scope>NUCLEOTIDE SEQUENCE</scope>
    <source>
        <strain evidence="1">CB-2022</strain>
    </source>
</reference>
<protein>
    <submittedName>
        <fullName evidence="1">Uncharacterized protein</fullName>
    </submittedName>
</protein>
<dbReference type="EMBL" id="CM041545">
    <property type="protein sequence ID" value="KAI3362126.1"/>
    <property type="molecule type" value="Genomic_DNA"/>
</dbReference>
<dbReference type="Proteomes" id="UP000831701">
    <property type="component" value="Chromosome 15"/>
</dbReference>
<accession>A0ACB8W2N1</accession>
<feature type="non-terminal residue" evidence="1">
    <location>
        <position position="1"/>
    </location>
</feature>
<gene>
    <name evidence="1" type="ORF">L3Q82_012454</name>
</gene>
<proteinExistence type="predicted"/>
<name>A0ACB8W2N1_9TELE</name>
<evidence type="ECO:0000313" key="2">
    <source>
        <dbReference type="Proteomes" id="UP000831701"/>
    </source>
</evidence>
<comment type="caution">
    <text evidence="1">The sequence shown here is derived from an EMBL/GenBank/DDBJ whole genome shotgun (WGS) entry which is preliminary data.</text>
</comment>